<dbReference type="PANTHER" id="PTHR30532:SF1">
    <property type="entry name" value="IRON(3+)-HYDROXAMATE-BINDING PROTEIN FHUD"/>
    <property type="match status" value="1"/>
</dbReference>
<sequence>MKSSFYKHGYAALSLVLLALIVVACGGGEGDTAQPSSAARPESASASPSASPSQSAGTPETECREISHPQGTACVPLHPEKTLVLFSEYADYMLAIGETPYAVLVTPQYNNELLPYLRDRLPDVKLLEGGTEGLSLEAILALQPDLILADGGTAEKEYGSLSKIAPTVVLGDAPENPLERWKTDLQKVAETFGKPEAATQALEELRQSVAEAKEQIAQLSDKRIAFIRVREKELQLYGTEGHPLNTLLYGELGLQPSSLTQPGRVDLSQELIPELDADYLFLQTDGKEGDDYLAELSGGKLWQSVPAVRENRTFKTDYWLYLSWGVLGQKEIVRELLQDLEVS</sequence>
<dbReference type="RefSeq" id="WP_378047443.1">
    <property type="nucleotide sequence ID" value="NZ_JBHMDN010000013.1"/>
</dbReference>
<dbReference type="PROSITE" id="PS51257">
    <property type="entry name" value="PROKAR_LIPOPROTEIN"/>
    <property type="match status" value="1"/>
</dbReference>
<dbReference type="Proteomes" id="UP001596378">
    <property type="component" value="Unassembled WGS sequence"/>
</dbReference>
<dbReference type="EMBL" id="JBHTAI010000003">
    <property type="protein sequence ID" value="MFC7148091.1"/>
    <property type="molecule type" value="Genomic_DNA"/>
</dbReference>
<evidence type="ECO:0000256" key="4">
    <source>
        <dbReference type="ARBA" id="ARBA00022729"/>
    </source>
</evidence>
<proteinExistence type="inferred from homology"/>
<dbReference type="SUPFAM" id="SSF53807">
    <property type="entry name" value="Helical backbone' metal receptor"/>
    <property type="match status" value="1"/>
</dbReference>
<feature type="compositionally biased region" description="Low complexity" evidence="5">
    <location>
        <begin position="33"/>
        <end position="56"/>
    </location>
</feature>
<gene>
    <name evidence="7" type="ORF">ACFQMJ_06030</name>
</gene>
<feature type="domain" description="Fe/B12 periplasmic-binding" evidence="6">
    <location>
        <begin position="81"/>
        <end position="343"/>
    </location>
</feature>
<evidence type="ECO:0000259" key="6">
    <source>
        <dbReference type="PROSITE" id="PS50983"/>
    </source>
</evidence>
<evidence type="ECO:0000256" key="5">
    <source>
        <dbReference type="SAM" id="MobiDB-lite"/>
    </source>
</evidence>
<dbReference type="InterPro" id="IPR002491">
    <property type="entry name" value="ABC_transptr_periplasmic_BD"/>
</dbReference>
<dbReference type="PROSITE" id="PS50983">
    <property type="entry name" value="FE_B12_PBP"/>
    <property type="match status" value="1"/>
</dbReference>
<reference evidence="8" key="1">
    <citation type="journal article" date="2019" name="Int. J. Syst. Evol. Microbiol.">
        <title>The Global Catalogue of Microorganisms (GCM) 10K type strain sequencing project: providing services to taxonomists for standard genome sequencing and annotation.</title>
        <authorList>
            <consortium name="The Broad Institute Genomics Platform"/>
            <consortium name="The Broad Institute Genome Sequencing Center for Infectious Disease"/>
            <person name="Wu L."/>
            <person name="Ma J."/>
        </authorList>
    </citation>
    <scope>NUCLEOTIDE SEQUENCE [LARGE SCALE GENOMIC DNA]</scope>
    <source>
        <strain evidence="8">KCTC 12907</strain>
    </source>
</reference>
<dbReference type="CDD" id="cd01146">
    <property type="entry name" value="FhuD"/>
    <property type="match status" value="1"/>
</dbReference>
<dbReference type="Gene3D" id="3.40.50.1980">
    <property type="entry name" value="Nitrogenase molybdenum iron protein domain"/>
    <property type="match status" value="2"/>
</dbReference>
<organism evidence="7 8">
    <name type="scientific">Cohnella cellulosilytica</name>
    <dbReference type="NCBI Taxonomy" id="986710"/>
    <lineage>
        <taxon>Bacteria</taxon>
        <taxon>Bacillati</taxon>
        <taxon>Bacillota</taxon>
        <taxon>Bacilli</taxon>
        <taxon>Bacillales</taxon>
        <taxon>Paenibacillaceae</taxon>
        <taxon>Cohnella</taxon>
    </lineage>
</organism>
<comment type="similarity">
    <text evidence="2">Belongs to the bacterial solute-binding protein 8 family.</text>
</comment>
<evidence type="ECO:0000313" key="8">
    <source>
        <dbReference type="Proteomes" id="UP001596378"/>
    </source>
</evidence>
<comment type="caution">
    <text evidence="7">The sequence shown here is derived from an EMBL/GenBank/DDBJ whole genome shotgun (WGS) entry which is preliminary data.</text>
</comment>
<accession>A0ABW2F5I2</accession>
<evidence type="ECO:0000256" key="1">
    <source>
        <dbReference type="ARBA" id="ARBA00004196"/>
    </source>
</evidence>
<dbReference type="PANTHER" id="PTHR30532">
    <property type="entry name" value="IRON III DICITRATE-BINDING PERIPLASMIC PROTEIN"/>
    <property type="match status" value="1"/>
</dbReference>
<dbReference type="Pfam" id="PF01497">
    <property type="entry name" value="Peripla_BP_2"/>
    <property type="match status" value="1"/>
</dbReference>
<keyword evidence="3" id="KW-0813">Transport</keyword>
<dbReference type="InterPro" id="IPR051313">
    <property type="entry name" value="Bact_iron-sidero_bind"/>
</dbReference>
<keyword evidence="4" id="KW-0732">Signal</keyword>
<feature type="region of interest" description="Disordered" evidence="5">
    <location>
        <begin position="31"/>
        <end position="71"/>
    </location>
</feature>
<evidence type="ECO:0000313" key="7">
    <source>
        <dbReference type="EMBL" id="MFC7148091.1"/>
    </source>
</evidence>
<evidence type="ECO:0000256" key="3">
    <source>
        <dbReference type="ARBA" id="ARBA00022448"/>
    </source>
</evidence>
<comment type="subcellular location">
    <subcellularLocation>
        <location evidence="1">Cell envelope</location>
    </subcellularLocation>
</comment>
<evidence type="ECO:0000256" key="2">
    <source>
        <dbReference type="ARBA" id="ARBA00008814"/>
    </source>
</evidence>
<keyword evidence="8" id="KW-1185">Reference proteome</keyword>
<protein>
    <submittedName>
        <fullName evidence="7">ABC transporter substrate-binding protein</fullName>
    </submittedName>
</protein>
<name>A0ABW2F5I2_9BACL</name>